<dbReference type="AlphaFoldDB" id="A0A6H5IVT0"/>
<name>A0A6H5IVT0_9HYME</name>
<sequence>MRHERGRDTATNVYSGYSPLVSLLSKRHRAIPAYFQTYLTHWGTGETTLLHSTPLSIQKQRAFYVFALPHGIPTQRGYMLVTEGNDDFYENRPHVLEP</sequence>
<protein>
    <submittedName>
        <fullName evidence="1">Uncharacterized protein</fullName>
    </submittedName>
</protein>
<dbReference type="Proteomes" id="UP000479190">
    <property type="component" value="Unassembled WGS sequence"/>
</dbReference>
<keyword evidence="2" id="KW-1185">Reference proteome</keyword>
<evidence type="ECO:0000313" key="1">
    <source>
        <dbReference type="EMBL" id="CAB0039830.1"/>
    </source>
</evidence>
<reference evidence="1 2" key="1">
    <citation type="submission" date="2020-02" db="EMBL/GenBank/DDBJ databases">
        <authorList>
            <person name="Ferguson B K."/>
        </authorList>
    </citation>
    <scope>NUCLEOTIDE SEQUENCE [LARGE SCALE GENOMIC DNA]</scope>
</reference>
<evidence type="ECO:0000313" key="2">
    <source>
        <dbReference type="Proteomes" id="UP000479190"/>
    </source>
</evidence>
<proteinExistence type="predicted"/>
<dbReference type="EMBL" id="CADCXV010000983">
    <property type="protein sequence ID" value="CAB0039830.1"/>
    <property type="molecule type" value="Genomic_DNA"/>
</dbReference>
<gene>
    <name evidence="1" type="ORF">TBRA_LOCUS11568</name>
</gene>
<organism evidence="1 2">
    <name type="scientific">Trichogramma brassicae</name>
    <dbReference type="NCBI Taxonomy" id="86971"/>
    <lineage>
        <taxon>Eukaryota</taxon>
        <taxon>Metazoa</taxon>
        <taxon>Ecdysozoa</taxon>
        <taxon>Arthropoda</taxon>
        <taxon>Hexapoda</taxon>
        <taxon>Insecta</taxon>
        <taxon>Pterygota</taxon>
        <taxon>Neoptera</taxon>
        <taxon>Endopterygota</taxon>
        <taxon>Hymenoptera</taxon>
        <taxon>Apocrita</taxon>
        <taxon>Proctotrupomorpha</taxon>
        <taxon>Chalcidoidea</taxon>
        <taxon>Trichogrammatidae</taxon>
        <taxon>Trichogramma</taxon>
    </lineage>
</organism>
<accession>A0A6H5IVT0</accession>